<name>A0A1Z8APA0_9FLAO</name>
<gene>
    <name evidence="2" type="ORF">A9Q93_10440</name>
</gene>
<dbReference type="InterPro" id="IPR011051">
    <property type="entry name" value="RmlC_Cupin_sf"/>
</dbReference>
<dbReference type="InterPro" id="IPR014710">
    <property type="entry name" value="RmlC-like_jellyroll"/>
</dbReference>
<evidence type="ECO:0000313" key="3">
    <source>
        <dbReference type="Proteomes" id="UP000196102"/>
    </source>
</evidence>
<dbReference type="Gene3D" id="2.60.120.10">
    <property type="entry name" value="Jelly Rolls"/>
    <property type="match status" value="1"/>
</dbReference>
<feature type="domain" description="Capsular polysaccharide assembling protein CapF C-terminal" evidence="1">
    <location>
        <begin position="74"/>
        <end position="184"/>
    </location>
</feature>
<evidence type="ECO:0000313" key="2">
    <source>
        <dbReference type="EMBL" id="OUS12179.1"/>
    </source>
</evidence>
<dbReference type="CDD" id="cd07007">
    <property type="entry name" value="cupin_CapF-like_C"/>
    <property type="match status" value="1"/>
</dbReference>
<dbReference type="Proteomes" id="UP000196102">
    <property type="component" value="Unassembled WGS sequence"/>
</dbReference>
<accession>A0A1Z8APA0</accession>
<dbReference type="InterPro" id="IPR029303">
    <property type="entry name" value="CapF_C"/>
</dbReference>
<dbReference type="AlphaFoldDB" id="A0A1Z8APA0"/>
<reference evidence="3" key="1">
    <citation type="journal article" date="2017" name="Proc. Natl. Acad. Sci. U.S.A.">
        <title>Simulation of Deepwater Horizon oil plume reveals substrate specialization within a complex community of hydrocarbon-degraders.</title>
        <authorList>
            <person name="Hu P."/>
            <person name="Dubinsky E.A."/>
            <person name="Probst A.J."/>
            <person name="Wang J."/>
            <person name="Sieber C.M.K."/>
            <person name="Tom L.M."/>
            <person name="Gardinali P."/>
            <person name="Banfield J.F."/>
            <person name="Atlas R.M."/>
            <person name="Andersen G.L."/>
        </authorList>
    </citation>
    <scope>NUCLEOTIDE SEQUENCE [LARGE SCALE GENOMIC DNA]</scope>
</reference>
<feature type="non-terminal residue" evidence="2">
    <location>
        <position position="1"/>
    </location>
</feature>
<proteinExistence type="predicted"/>
<dbReference type="SUPFAM" id="SSF51182">
    <property type="entry name" value="RmlC-like cupins"/>
    <property type="match status" value="1"/>
</dbReference>
<dbReference type="EMBL" id="MAAX01000164">
    <property type="protein sequence ID" value="OUS12179.1"/>
    <property type="molecule type" value="Genomic_DNA"/>
</dbReference>
<dbReference type="Pfam" id="PF14667">
    <property type="entry name" value="Polysacc_synt_C"/>
    <property type="match status" value="1"/>
</dbReference>
<protein>
    <submittedName>
        <fullName evidence="2">Epimerase</fullName>
    </submittedName>
</protein>
<comment type="caution">
    <text evidence="2">The sequence shown here is derived from an EMBL/GenBank/DDBJ whole genome shotgun (WGS) entry which is preliminary data.</text>
</comment>
<dbReference type="Gene3D" id="3.40.50.720">
    <property type="entry name" value="NAD(P)-binding Rossmann-like Domain"/>
    <property type="match status" value="1"/>
</dbReference>
<organism evidence="2 3">
    <name type="scientific">Nonlabens dokdonensis</name>
    <dbReference type="NCBI Taxonomy" id="328515"/>
    <lineage>
        <taxon>Bacteria</taxon>
        <taxon>Pseudomonadati</taxon>
        <taxon>Bacteroidota</taxon>
        <taxon>Flavobacteriia</taxon>
        <taxon>Flavobacteriales</taxon>
        <taxon>Flavobacteriaceae</taxon>
        <taxon>Nonlabens</taxon>
    </lineage>
</organism>
<evidence type="ECO:0000259" key="1">
    <source>
        <dbReference type="Pfam" id="PF14667"/>
    </source>
</evidence>
<sequence>DQIENKIDNHLLRVEHTAEAKVSELLDKFLYYKKVYMENGEVPVLESDFDYNLFNTFRCYMDIENHFPVKFTQHKDDRGAFVEIIRLGIGGQVSFSTTVPGITRGNHYHTRKIERFAVIKGKALIQLRKIGTDETLDFYLDGDEPAYVDMPIWYTHNIKNVGDDILYTNFWINEPYNPEDADTYFETV</sequence>